<dbReference type="Gene3D" id="3.30.450.150">
    <property type="entry name" value="Haem-degrading domain"/>
    <property type="match status" value="1"/>
</dbReference>
<protein>
    <recommendedName>
        <fullName evidence="2">EF-hand domain-containing protein</fullName>
    </recommendedName>
</protein>
<dbReference type="EMBL" id="LGRX02029056">
    <property type="protein sequence ID" value="KAK3247333.1"/>
    <property type="molecule type" value="Genomic_DNA"/>
</dbReference>
<keyword evidence="4" id="KW-1185">Reference proteome</keyword>
<dbReference type="SMART" id="SM00054">
    <property type="entry name" value="EFh"/>
    <property type="match status" value="2"/>
</dbReference>
<dbReference type="GO" id="GO:0005509">
    <property type="term" value="F:calcium ion binding"/>
    <property type="evidence" value="ECO:0007669"/>
    <property type="project" value="InterPro"/>
</dbReference>
<dbReference type="AlphaFoldDB" id="A0AAE0C2T8"/>
<dbReference type="InterPro" id="IPR038084">
    <property type="entry name" value="PduO/GlcC-like_sf"/>
</dbReference>
<dbReference type="InterPro" id="IPR011992">
    <property type="entry name" value="EF-hand-dom_pair"/>
</dbReference>
<organism evidence="3 4">
    <name type="scientific">Cymbomonas tetramitiformis</name>
    <dbReference type="NCBI Taxonomy" id="36881"/>
    <lineage>
        <taxon>Eukaryota</taxon>
        <taxon>Viridiplantae</taxon>
        <taxon>Chlorophyta</taxon>
        <taxon>Pyramimonadophyceae</taxon>
        <taxon>Pyramimonadales</taxon>
        <taxon>Pyramimonadaceae</taxon>
        <taxon>Cymbomonas</taxon>
    </lineage>
</organism>
<comment type="caution">
    <text evidence="3">The sequence shown here is derived from an EMBL/GenBank/DDBJ whole genome shotgun (WGS) entry which is preliminary data.</text>
</comment>
<reference evidence="3 4" key="1">
    <citation type="journal article" date="2015" name="Genome Biol. Evol.">
        <title>Comparative Genomics of a Bacterivorous Green Alga Reveals Evolutionary Causalities and Consequences of Phago-Mixotrophic Mode of Nutrition.</title>
        <authorList>
            <person name="Burns J.A."/>
            <person name="Paasch A."/>
            <person name="Narechania A."/>
            <person name="Kim E."/>
        </authorList>
    </citation>
    <scope>NUCLEOTIDE SEQUENCE [LARGE SCALE GENOMIC DNA]</scope>
    <source>
        <strain evidence="3 4">PLY_AMNH</strain>
    </source>
</reference>
<sequence>MGCGSSKAKSFEFFDGDNDGKVTLAELTAACTANGEADPENQARMMLEKFDANRDGILDDTEFAELFGTLYPTLLPNDEVTTSHLHQRELVSESDPIKKKSEQIFASAKEVASGMGVAVCMVLADHEGNEIGFAKQPAGANSFMLKVARGKVLHMRRCKDHSKTITAPSLGMVAPMARMVAGSTKEVPIEGALMIEYKVPPTMVDVIGYIAVAGCPASVNDKKVAREALCKQGLQEIPGKPNCFRFSLNALR</sequence>
<proteinExistence type="predicted"/>
<evidence type="ECO:0000313" key="4">
    <source>
        <dbReference type="Proteomes" id="UP001190700"/>
    </source>
</evidence>
<evidence type="ECO:0000259" key="2">
    <source>
        <dbReference type="PROSITE" id="PS50222"/>
    </source>
</evidence>
<dbReference type="CDD" id="cd00051">
    <property type="entry name" value="EFh"/>
    <property type="match status" value="1"/>
</dbReference>
<evidence type="ECO:0000256" key="1">
    <source>
        <dbReference type="ARBA" id="ARBA00022837"/>
    </source>
</evidence>
<feature type="domain" description="EF-hand" evidence="2">
    <location>
        <begin position="9"/>
        <end position="37"/>
    </location>
</feature>
<dbReference type="PROSITE" id="PS50222">
    <property type="entry name" value="EF_HAND_2"/>
    <property type="match status" value="2"/>
</dbReference>
<dbReference type="InterPro" id="IPR018247">
    <property type="entry name" value="EF_Hand_1_Ca_BS"/>
</dbReference>
<dbReference type="Proteomes" id="UP001190700">
    <property type="component" value="Unassembled WGS sequence"/>
</dbReference>
<dbReference type="SUPFAM" id="SSF47473">
    <property type="entry name" value="EF-hand"/>
    <property type="match status" value="1"/>
</dbReference>
<evidence type="ECO:0000313" key="3">
    <source>
        <dbReference type="EMBL" id="KAK3247333.1"/>
    </source>
</evidence>
<dbReference type="Gene3D" id="1.10.238.10">
    <property type="entry name" value="EF-hand"/>
    <property type="match status" value="1"/>
</dbReference>
<gene>
    <name evidence="3" type="ORF">CYMTET_43166</name>
</gene>
<dbReference type="Pfam" id="PF13499">
    <property type="entry name" value="EF-hand_7"/>
    <property type="match status" value="1"/>
</dbReference>
<dbReference type="SUPFAM" id="SSF143744">
    <property type="entry name" value="GlcG-like"/>
    <property type="match status" value="1"/>
</dbReference>
<feature type="domain" description="EF-hand" evidence="2">
    <location>
        <begin position="38"/>
        <end position="73"/>
    </location>
</feature>
<keyword evidence="1" id="KW-0106">Calcium</keyword>
<accession>A0AAE0C2T8</accession>
<dbReference type="InterPro" id="IPR005624">
    <property type="entry name" value="PduO/GlcC-like"/>
</dbReference>
<dbReference type="Pfam" id="PF03928">
    <property type="entry name" value="HbpS-like"/>
    <property type="match status" value="1"/>
</dbReference>
<dbReference type="PROSITE" id="PS00018">
    <property type="entry name" value="EF_HAND_1"/>
    <property type="match status" value="2"/>
</dbReference>
<dbReference type="InterPro" id="IPR002048">
    <property type="entry name" value="EF_hand_dom"/>
</dbReference>
<name>A0AAE0C2T8_9CHLO</name>